<protein>
    <submittedName>
        <fullName evidence="3">Thioesterase family protein</fullName>
    </submittedName>
</protein>
<evidence type="ECO:0000259" key="1">
    <source>
        <dbReference type="Pfam" id="PF13622"/>
    </source>
</evidence>
<feature type="domain" description="Acyl-CoA thioesterase-like N-terminal HotDog" evidence="1">
    <location>
        <begin position="27"/>
        <end position="100"/>
    </location>
</feature>
<evidence type="ECO:0000313" key="3">
    <source>
        <dbReference type="EMBL" id="MBC2670734.1"/>
    </source>
</evidence>
<keyword evidence="4" id="KW-1185">Reference proteome</keyword>
<dbReference type="Proteomes" id="UP000551327">
    <property type="component" value="Unassembled WGS sequence"/>
</dbReference>
<reference evidence="3 4" key="1">
    <citation type="submission" date="2020-08" db="EMBL/GenBank/DDBJ databases">
        <title>The genome sequence of type strain Novosphingobium piscinae KCTC 42194.</title>
        <authorList>
            <person name="Liu Y."/>
        </authorList>
    </citation>
    <scope>NUCLEOTIDE SEQUENCE [LARGE SCALE GENOMIC DNA]</scope>
    <source>
        <strain evidence="3 4">KCTC 42194</strain>
    </source>
</reference>
<dbReference type="Pfam" id="PF13622">
    <property type="entry name" value="4HBT_3"/>
    <property type="match status" value="1"/>
</dbReference>
<dbReference type="AlphaFoldDB" id="A0A7X1G1G1"/>
<comment type="caution">
    <text evidence="3">The sequence shown here is derived from an EMBL/GenBank/DDBJ whole genome shotgun (WGS) entry which is preliminary data.</text>
</comment>
<dbReference type="InterPro" id="IPR049450">
    <property type="entry name" value="ACOT8-like_C"/>
</dbReference>
<sequence length="256" mass="27761">MTQDALFHRDGASLMPQPGARGYWTPDSVDGRALVGLLAHEIEQRHGGGELVPARLTVDLHRLVRMQPLRIATRVIRDGARLRLIEATLSVGEDEYARALCQLLRPAPVPPGKVWPGDALWSAPAPDALPTVSGGTALWGADVRVIEGSMGGYGPRRIWLRNVLPLVHGEPLTPFARVGYAADFASPLAHWSDLGVHYINTDVTAQLHRLPRGEWIGLEATRHDASQGIAIGNCRLYDEHGAIGQVSITALTNQRG</sequence>
<dbReference type="SUPFAM" id="SSF54637">
    <property type="entry name" value="Thioesterase/thiol ester dehydrase-isomerase"/>
    <property type="match status" value="1"/>
</dbReference>
<dbReference type="Pfam" id="PF20789">
    <property type="entry name" value="4HBT_3C"/>
    <property type="match status" value="1"/>
</dbReference>
<dbReference type="EMBL" id="JACLAX010000027">
    <property type="protein sequence ID" value="MBC2670734.1"/>
    <property type="molecule type" value="Genomic_DNA"/>
</dbReference>
<evidence type="ECO:0000313" key="4">
    <source>
        <dbReference type="Proteomes" id="UP000551327"/>
    </source>
</evidence>
<dbReference type="InterPro" id="IPR029069">
    <property type="entry name" value="HotDog_dom_sf"/>
</dbReference>
<name>A0A7X1G1G1_9SPHN</name>
<feature type="domain" description="Acyl-CoA thioesterase-like C-terminal" evidence="2">
    <location>
        <begin position="140"/>
        <end position="246"/>
    </location>
</feature>
<organism evidence="3 4">
    <name type="scientific">Novosphingobium piscinae</name>
    <dbReference type="NCBI Taxonomy" id="1507448"/>
    <lineage>
        <taxon>Bacteria</taxon>
        <taxon>Pseudomonadati</taxon>
        <taxon>Pseudomonadota</taxon>
        <taxon>Alphaproteobacteria</taxon>
        <taxon>Sphingomonadales</taxon>
        <taxon>Sphingomonadaceae</taxon>
        <taxon>Novosphingobium</taxon>
    </lineage>
</organism>
<gene>
    <name evidence="3" type="ORF">H7F53_16400</name>
</gene>
<dbReference type="InterPro" id="IPR042171">
    <property type="entry name" value="Acyl-CoA_hotdog"/>
</dbReference>
<proteinExistence type="predicted"/>
<dbReference type="InterPro" id="IPR049449">
    <property type="entry name" value="TesB_ACOT8-like_N"/>
</dbReference>
<evidence type="ECO:0000259" key="2">
    <source>
        <dbReference type="Pfam" id="PF20789"/>
    </source>
</evidence>
<dbReference type="RefSeq" id="WP_185680592.1">
    <property type="nucleotide sequence ID" value="NZ_JACLAX010000027.1"/>
</dbReference>
<accession>A0A7X1G1G1</accession>
<dbReference type="Gene3D" id="2.40.160.210">
    <property type="entry name" value="Acyl-CoA thioesterase, double hotdog domain"/>
    <property type="match status" value="1"/>
</dbReference>